<evidence type="ECO:0008006" key="4">
    <source>
        <dbReference type="Google" id="ProtNLM"/>
    </source>
</evidence>
<organism evidence="2 3">
    <name type="scientific">Roseovarius halotolerans</name>
    <dbReference type="NCBI Taxonomy" id="505353"/>
    <lineage>
        <taxon>Bacteria</taxon>
        <taxon>Pseudomonadati</taxon>
        <taxon>Pseudomonadota</taxon>
        <taxon>Alphaproteobacteria</taxon>
        <taxon>Rhodobacterales</taxon>
        <taxon>Roseobacteraceae</taxon>
        <taxon>Roseovarius</taxon>
    </lineage>
</organism>
<evidence type="ECO:0000313" key="2">
    <source>
        <dbReference type="EMBL" id="SLN24390.1"/>
    </source>
</evidence>
<dbReference type="Gene3D" id="3.40.30.10">
    <property type="entry name" value="Glutaredoxin"/>
    <property type="match status" value="1"/>
</dbReference>
<keyword evidence="1" id="KW-0732">Signal</keyword>
<evidence type="ECO:0000256" key="1">
    <source>
        <dbReference type="SAM" id="SignalP"/>
    </source>
</evidence>
<feature type="chain" id="PRO_5012891633" description="Thioredoxin-like fold domain-containing protein" evidence="1">
    <location>
        <begin position="31"/>
        <end position="184"/>
    </location>
</feature>
<evidence type="ECO:0000313" key="3">
    <source>
        <dbReference type="Proteomes" id="UP000193207"/>
    </source>
</evidence>
<proteinExistence type="predicted"/>
<reference evidence="2 3" key="1">
    <citation type="submission" date="2017-03" db="EMBL/GenBank/DDBJ databases">
        <authorList>
            <person name="Afonso C.L."/>
            <person name="Miller P.J."/>
            <person name="Scott M.A."/>
            <person name="Spackman E."/>
            <person name="Goraichik I."/>
            <person name="Dimitrov K.M."/>
            <person name="Suarez D.L."/>
            <person name="Swayne D.E."/>
        </authorList>
    </citation>
    <scope>NUCLEOTIDE SEQUENCE [LARGE SCALE GENOMIC DNA]</scope>
    <source>
        <strain evidence="2 3">CECT 8110</strain>
    </source>
</reference>
<dbReference type="RefSeq" id="WP_121143618.1">
    <property type="nucleotide sequence ID" value="NZ_FWFU01000001.1"/>
</dbReference>
<dbReference type="AlphaFoldDB" id="A0A1X6YKN5"/>
<dbReference type="Pfam" id="PF05768">
    <property type="entry name" value="Glrx-like"/>
    <property type="match status" value="1"/>
</dbReference>
<gene>
    <name evidence="2" type="ORF">ROH8110_01016</name>
</gene>
<dbReference type="InterPro" id="IPR036249">
    <property type="entry name" value="Thioredoxin-like_sf"/>
</dbReference>
<protein>
    <recommendedName>
        <fullName evidence="4">Thioredoxin-like fold domain-containing protein</fullName>
    </recommendedName>
</protein>
<accession>A0A1X6YKN5</accession>
<dbReference type="EMBL" id="FWFU01000001">
    <property type="protein sequence ID" value="SLN24390.1"/>
    <property type="molecule type" value="Genomic_DNA"/>
</dbReference>
<dbReference type="Proteomes" id="UP000193207">
    <property type="component" value="Unassembled WGS sequence"/>
</dbReference>
<dbReference type="SUPFAM" id="SSF52833">
    <property type="entry name" value="Thioredoxin-like"/>
    <property type="match status" value="1"/>
</dbReference>
<dbReference type="OrthoDB" id="7726503at2"/>
<sequence length="184" mass="20089">MPRRRLQIAFRGLPLAAGLLLALSPGAAVAETDFTRLSPAERAIFHQQIREALLGLPELLQDAPAPSAPPVTSVYQDAIDQDLARLSERDQALFGPDLPGFGPPGAALRIALFTAPDCPDCNRAEEDLRALAQTHDLRVTLLDITRNAALAETLEIDMAPSYVLPDMMLRGHIPPIVLERYLKR</sequence>
<feature type="signal peptide" evidence="1">
    <location>
        <begin position="1"/>
        <end position="30"/>
    </location>
</feature>
<dbReference type="InterPro" id="IPR008554">
    <property type="entry name" value="Glutaredoxin-like"/>
</dbReference>
<name>A0A1X6YKN5_9RHOB</name>
<keyword evidence="3" id="KW-1185">Reference proteome</keyword>